<organism evidence="4 10">
    <name type="scientific">Rotaria magnacalcarata</name>
    <dbReference type="NCBI Taxonomy" id="392030"/>
    <lineage>
        <taxon>Eukaryota</taxon>
        <taxon>Metazoa</taxon>
        <taxon>Spiralia</taxon>
        <taxon>Gnathifera</taxon>
        <taxon>Rotifera</taxon>
        <taxon>Eurotatoria</taxon>
        <taxon>Bdelloidea</taxon>
        <taxon>Philodinida</taxon>
        <taxon>Philodinidae</taxon>
        <taxon>Rotaria</taxon>
    </lineage>
</organism>
<evidence type="ECO:0000313" key="11">
    <source>
        <dbReference type="Proteomes" id="UP000663866"/>
    </source>
</evidence>
<evidence type="ECO:0000313" key="8">
    <source>
        <dbReference type="EMBL" id="CAF3875906.1"/>
    </source>
</evidence>
<evidence type="ECO:0000313" key="6">
    <source>
        <dbReference type="EMBL" id="CAF2075167.1"/>
    </source>
</evidence>
<evidence type="ECO:0000256" key="1">
    <source>
        <dbReference type="SAM" id="Phobius"/>
    </source>
</evidence>
<dbReference type="Proteomes" id="UP000663866">
    <property type="component" value="Unassembled WGS sequence"/>
</dbReference>
<dbReference type="OrthoDB" id="9984934at2759"/>
<evidence type="ECO:0000313" key="9">
    <source>
        <dbReference type="EMBL" id="CAF4027417.1"/>
    </source>
</evidence>
<dbReference type="Proteomes" id="UP000663824">
    <property type="component" value="Unassembled WGS sequence"/>
</dbReference>
<evidence type="ECO:0000313" key="2">
    <source>
        <dbReference type="EMBL" id="CAF1214258.1"/>
    </source>
</evidence>
<dbReference type="Proteomes" id="UP000663834">
    <property type="component" value="Unassembled WGS sequence"/>
</dbReference>
<dbReference type="Proteomes" id="UP000681967">
    <property type="component" value="Unassembled WGS sequence"/>
</dbReference>
<sequence>MDQSSVIHDSSISLKVAIGFGVIGLILIILLIFCCCYRRNSQDRNNDRLSKSSSIESFSQLYFSKIPFDKITSLAQPTIERWSSVDHSSITFYRSVYVQDNTDSFYQPVTEKRLHTTLEESKAMDYIGVEMNFF</sequence>
<keyword evidence="1" id="KW-0812">Transmembrane</keyword>
<dbReference type="Proteomes" id="UP000663856">
    <property type="component" value="Unassembled WGS sequence"/>
</dbReference>
<comment type="caution">
    <text evidence="4">The sequence shown here is derived from an EMBL/GenBank/DDBJ whole genome shotgun (WGS) entry which is preliminary data.</text>
</comment>
<evidence type="ECO:0000313" key="5">
    <source>
        <dbReference type="EMBL" id="CAF2009735.1"/>
    </source>
</evidence>
<dbReference type="EMBL" id="CAJOBG010000941">
    <property type="protein sequence ID" value="CAF3875906.1"/>
    <property type="molecule type" value="Genomic_DNA"/>
</dbReference>
<reference evidence="4" key="1">
    <citation type="submission" date="2021-02" db="EMBL/GenBank/DDBJ databases">
        <authorList>
            <person name="Nowell W R."/>
        </authorList>
    </citation>
    <scope>NUCLEOTIDE SEQUENCE</scope>
</reference>
<evidence type="ECO:0000313" key="10">
    <source>
        <dbReference type="Proteomes" id="UP000663824"/>
    </source>
</evidence>
<dbReference type="EMBL" id="CAJNRF010005856">
    <property type="protein sequence ID" value="CAF2075167.1"/>
    <property type="molecule type" value="Genomic_DNA"/>
</dbReference>
<dbReference type="EMBL" id="CAJOBF010002337">
    <property type="protein sequence ID" value="CAF4027417.1"/>
    <property type="molecule type" value="Genomic_DNA"/>
</dbReference>
<dbReference type="EMBL" id="CAJNOW010000033">
    <property type="protein sequence ID" value="CAF1214258.1"/>
    <property type="molecule type" value="Genomic_DNA"/>
</dbReference>
<dbReference type="EMBL" id="CAJNRE010000182">
    <property type="protein sequence ID" value="CAF1923622.1"/>
    <property type="molecule type" value="Genomic_DNA"/>
</dbReference>
<accession>A0A816KV82</accession>
<dbReference type="Proteomes" id="UP000663855">
    <property type="component" value="Unassembled WGS sequence"/>
</dbReference>
<dbReference type="Proteomes" id="UP000663842">
    <property type="component" value="Unassembled WGS sequence"/>
</dbReference>
<protein>
    <submittedName>
        <fullName evidence="4">Uncharacterized protein</fullName>
    </submittedName>
</protein>
<keyword evidence="1" id="KW-1133">Transmembrane helix</keyword>
<name>A0A816KV82_9BILA</name>
<dbReference type="EMBL" id="CAJOBH010001595">
    <property type="protein sequence ID" value="CAF3863437.1"/>
    <property type="molecule type" value="Genomic_DNA"/>
</dbReference>
<dbReference type="EMBL" id="CAJNRG010000579">
    <property type="protein sequence ID" value="CAF2009735.1"/>
    <property type="molecule type" value="Genomic_DNA"/>
</dbReference>
<keyword evidence="11" id="KW-1185">Reference proteome</keyword>
<evidence type="ECO:0000313" key="7">
    <source>
        <dbReference type="EMBL" id="CAF3863437.1"/>
    </source>
</evidence>
<dbReference type="Proteomes" id="UP000663887">
    <property type="component" value="Unassembled WGS sequence"/>
</dbReference>
<dbReference type="EMBL" id="CAJNOV010017207">
    <property type="protein sequence ID" value="CAF1602887.1"/>
    <property type="molecule type" value="Genomic_DNA"/>
</dbReference>
<proteinExistence type="predicted"/>
<dbReference type="AlphaFoldDB" id="A0A816KV82"/>
<feature type="transmembrane region" description="Helical" evidence="1">
    <location>
        <begin position="12"/>
        <end position="37"/>
    </location>
</feature>
<keyword evidence="1" id="KW-0472">Membrane</keyword>
<gene>
    <name evidence="7" type="ORF">BYL167_LOCUS6512</name>
    <name evidence="3" type="ORF">CJN711_LOCUS35422</name>
    <name evidence="2" type="ORF">KQP761_LOCUS484</name>
    <name evidence="4" type="ORF">MBJ925_LOCUS2898</name>
    <name evidence="8" type="ORF">OVN521_LOCUS8194</name>
    <name evidence="9" type="ORF">UXM345_LOCUS17765</name>
    <name evidence="6" type="ORF">WKI299_LOCUS14970</name>
    <name evidence="5" type="ORF">XDN619_LOCUS3703</name>
</gene>
<evidence type="ECO:0000313" key="4">
    <source>
        <dbReference type="EMBL" id="CAF1923622.1"/>
    </source>
</evidence>
<evidence type="ECO:0000313" key="3">
    <source>
        <dbReference type="EMBL" id="CAF1602887.1"/>
    </source>
</evidence>